<dbReference type="InterPro" id="IPR041280">
    <property type="entry name" value="Big_10"/>
</dbReference>
<evidence type="ECO:0000256" key="1">
    <source>
        <dbReference type="ARBA" id="ARBA00004752"/>
    </source>
</evidence>
<dbReference type="GO" id="GO:0071555">
    <property type="term" value="P:cell wall organization"/>
    <property type="evidence" value="ECO:0007669"/>
    <property type="project" value="UniProtKB-UniRule"/>
</dbReference>
<evidence type="ECO:0000313" key="11">
    <source>
        <dbReference type="Proteomes" id="UP000199601"/>
    </source>
</evidence>
<dbReference type="GO" id="GO:0016746">
    <property type="term" value="F:acyltransferase activity"/>
    <property type="evidence" value="ECO:0007669"/>
    <property type="project" value="UniProtKB-KW"/>
</dbReference>
<evidence type="ECO:0000256" key="6">
    <source>
        <dbReference type="ARBA" id="ARBA00023316"/>
    </source>
</evidence>
<keyword evidence="3 7" id="KW-0133">Cell shape</keyword>
<protein>
    <submittedName>
        <fullName evidence="10">ErfK/YbiS/YcfS/YnhG family protein</fullName>
    </submittedName>
</protein>
<sequence length="470" mass="50015">MIPAPAGAGLKIGRPWHLMDNIVPLGSGLVPATNRTQGSDSSMMSANSDRPARRILGDRRPRRLLIAALVLVVVVAAVVIAASLGCFGGGCGHRSASPKTAGPAQVTITPGPDARDVDPVAHVMVKADSGTLSDVRMVNENGKQVQGVMTPDNTVWKPTVPLGYGRTYTLTVTSRGPNGVASQQVSSFSTLKPSNQTKVSFTTTSEAALKDGGTYGVGTVVVANFDEQIGDRAAAERQLAVTTDPKVQGSWFWVDNQTAHWRPEHYYAPGTTVTAEAKIYGIGLGNGLFGQDDTKVSFRIGDAHVSIADDATKQVSVFNNGTLMRTMPTSMGMGGTENVGGKSISLWTPPGIYTVLDKGNPVVMDSSTFGLPKNSRLGYRETINYATRISTDGIYLHELDATVWAQGHRDTSHGCLNLNADNAKWFYDFSVPGDVVEVRNSGGPPLTLAQNGDWTLSWDDWRKGSALKPT</sequence>
<keyword evidence="8" id="KW-1133">Transmembrane helix</keyword>
<dbReference type="AlphaFoldDB" id="A0A0U1DHY2"/>
<dbReference type="PANTHER" id="PTHR30582:SF2">
    <property type="entry name" value="L,D-TRANSPEPTIDASE YCIB-RELATED"/>
    <property type="match status" value="1"/>
</dbReference>
<keyword evidence="8" id="KW-0812">Transmembrane</keyword>
<keyword evidence="2" id="KW-0808">Transferase</keyword>
<reference evidence="11" key="1">
    <citation type="submission" date="2015-03" db="EMBL/GenBank/DDBJ databases">
        <authorList>
            <person name="Urmite Genomes"/>
        </authorList>
    </citation>
    <scope>NUCLEOTIDE SEQUENCE [LARGE SCALE GENOMIC DNA]</scope>
    <source>
        <strain evidence="11">CSUR P1344</strain>
    </source>
</reference>
<dbReference type="GO" id="GO:0008360">
    <property type="term" value="P:regulation of cell shape"/>
    <property type="evidence" value="ECO:0007669"/>
    <property type="project" value="UniProtKB-UniRule"/>
</dbReference>
<feature type="active site" description="Proton donor/acceptor" evidence="7">
    <location>
        <position position="397"/>
    </location>
</feature>
<keyword evidence="5" id="KW-0012">Acyltransferase</keyword>
<evidence type="ECO:0000256" key="4">
    <source>
        <dbReference type="ARBA" id="ARBA00022984"/>
    </source>
</evidence>
<dbReference type="GO" id="GO:0005576">
    <property type="term" value="C:extracellular region"/>
    <property type="evidence" value="ECO:0007669"/>
    <property type="project" value="TreeGrafter"/>
</dbReference>
<feature type="domain" description="L,D-TPase catalytic" evidence="9">
    <location>
        <begin position="304"/>
        <end position="439"/>
    </location>
</feature>
<dbReference type="Pfam" id="PF17964">
    <property type="entry name" value="Big_10"/>
    <property type="match status" value="1"/>
</dbReference>
<dbReference type="Gene3D" id="2.40.440.10">
    <property type="entry name" value="L,D-transpeptidase catalytic domain-like"/>
    <property type="match status" value="1"/>
</dbReference>
<organism evidence="10 11">
    <name type="scientific">Mycobacterium europaeum</name>
    <dbReference type="NCBI Taxonomy" id="761804"/>
    <lineage>
        <taxon>Bacteria</taxon>
        <taxon>Bacillati</taxon>
        <taxon>Actinomycetota</taxon>
        <taxon>Actinomycetes</taxon>
        <taxon>Mycobacteriales</taxon>
        <taxon>Mycobacteriaceae</taxon>
        <taxon>Mycobacterium</taxon>
        <taxon>Mycobacterium simiae complex</taxon>
    </lineage>
</organism>
<gene>
    <name evidence="10" type="ORF">BN000_03531</name>
</gene>
<proteinExistence type="predicted"/>
<dbReference type="Gene3D" id="2.60.40.3780">
    <property type="match status" value="1"/>
</dbReference>
<keyword evidence="4 7" id="KW-0573">Peptidoglycan synthesis</keyword>
<comment type="pathway">
    <text evidence="1 7">Cell wall biogenesis; peptidoglycan biosynthesis.</text>
</comment>
<name>A0A0U1DHY2_9MYCO</name>
<evidence type="ECO:0000256" key="5">
    <source>
        <dbReference type="ARBA" id="ARBA00023315"/>
    </source>
</evidence>
<dbReference type="Proteomes" id="UP000199601">
    <property type="component" value="Unassembled WGS sequence"/>
</dbReference>
<dbReference type="InterPro" id="IPR050979">
    <property type="entry name" value="LD-transpeptidase"/>
</dbReference>
<dbReference type="PANTHER" id="PTHR30582">
    <property type="entry name" value="L,D-TRANSPEPTIDASE"/>
    <property type="match status" value="1"/>
</dbReference>
<dbReference type="GO" id="GO:0071972">
    <property type="term" value="F:peptidoglycan L,D-transpeptidase activity"/>
    <property type="evidence" value="ECO:0007669"/>
    <property type="project" value="TreeGrafter"/>
</dbReference>
<dbReference type="UniPathway" id="UPA00219"/>
<dbReference type="InterPro" id="IPR038063">
    <property type="entry name" value="Transpep_catalytic_dom"/>
</dbReference>
<dbReference type="CDD" id="cd16913">
    <property type="entry name" value="YkuD_like"/>
    <property type="match status" value="1"/>
</dbReference>
<feature type="active site" description="Nucleophile" evidence="7">
    <location>
        <position position="415"/>
    </location>
</feature>
<evidence type="ECO:0000256" key="2">
    <source>
        <dbReference type="ARBA" id="ARBA00022679"/>
    </source>
</evidence>
<evidence type="ECO:0000256" key="3">
    <source>
        <dbReference type="ARBA" id="ARBA00022960"/>
    </source>
</evidence>
<accession>A0A0U1DHY2</accession>
<dbReference type="SUPFAM" id="SSF141523">
    <property type="entry name" value="L,D-transpeptidase catalytic domain-like"/>
    <property type="match status" value="1"/>
</dbReference>
<keyword evidence="11" id="KW-1185">Reference proteome</keyword>
<dbReference type="CDD" id="cd13432">
    <property type="entry name" value="LDT_IgD_like_2"/>
    <property type="match status" value="1"/>
</dbReference>
<evidence type="ECO:0000256" key="7">
    <source>
        <dbReference type="PROSITE-ProRule" id="PRU01373"/>
    </source>
</evidence>
<dbReference type="InterPro" id="IPR005490">
    <property type="entry name" value="LD_TPept_cat_dom"/>
</dbReference>
<keyword evidence="6 7" id="KW-0961">Cell wall biogenesis/degradation</keyword>
<feature type="transmembrane region" description="Helical" evidence="8">
    <location>
        <begin position="64"/>
        <end position="85"/>
    </location>
</feature>
<dbReference type="Pfam" id="PF03734">
    <property type="entry name" value="YkuD"/>
    <property type="match status" value="1"/>
</dbReference>
<evidence type="ECO:0000259" key="9">
    <source>
        <dbReference type="PROSITE" id="PS52029"/>
    </source>
</evidence>
<dbReference type="EMBL" id="CTEC01000002">
    <property type="protein sequence ID" value="CQD16633.1"/>
    <property type="molecule type" value="Genomic_DNA"/>
</dbReference>
<evidence type="ECO:0000313" key="10">
    <source>
        <dbReference type="EMBL" id="CQD16633.1"/>
    </source>
</evidence>
<dbReference type="GO" id="GO:0018104">
    <property type="term" value="P:peptidoglycan-protein cross-linking"/>
    <property type="evidence" value="ECO:0007669"/>
    <property type="project" value="TreeGrafter"/>
</dbReference>
<evidence type="ECO:0000256" key="8">
    <source>
        <dbReference type="SAM" id="Phobius"/>
    </source>
</evidence>
<dbReference type="PROSITE" id="PS52029">
    <property type="entry name" value="LD_TPASE"/>
    <property type="match status" value="1"/>
</dbReference>
<keyword evidence="8" id="KW-0472">Membrane</keyword>
<dbReference type="Gene3D" id="2.60.40.3710">
    <property type="match status" value="1"/>
</dbReference>